<evidence type="ECO:0000256" key="6">
    <source>
        <dbReference type="ARBA" id="ARBA00023274"/>
    </source>
</evidence>
<accession>A0A2A9PPU5</accession>
<comment type="caution">
    <text evidence="7">The sequence shown here is derived from an EMBL/GenBank/DDBJ whole genome shotgun (WGS) entry which is preliminary data.</text>
</comment>
<dbReference type="STRING" id="268505.A0A2A9PPU5"/>
<dbReference type="Pfam" id="PF02290">
    <property type="entry name" value="SRP14"/>
    <property type="match status" value="1"/>
</dbReference>
<gene>
    <name evidence="7" type="ORF">XA68_10072</name>
</gene>
<evidence type="ECO:0000313" key="8">
    <source>
        <dbReference type="Proteomes" id="UP000037136"/>
    </source>
</evidence>
<dbReference type="InterPro" id="IPR003210">
    <property type="entry name" value="Signal_recog_particle_SRP14"/>
</dbReference>
<name>A0A2A9PPU5_OPHUN</name>
<keyword evidence="8" id="KW-1185">Reference proteome</keyword>
<evidence type="ECO:0000256" key="4">
    <source>
        <dbReference type="ARBA" id="ARBA00022884"/>
    </source>
</evidence>
<dbReference type="GO" id="GO:0006614">
    <property type="term" value="P:SRP-dependent cotranslational protein targeting to membrane"/>
    <property type="evidence" value="ECO:0007669"/>
    <property type="project" value="InterPro"/>
</dbReference>
<evidence type="ECO:0000256" key="5">
    <source>
        <dbReference type="ARBA" id="ARBA00023135"/>
    </source>
</evidence>
<keyword evidence="6" id="KW-0687">Ribonucleoprotein</keyword>
<dbReference type="OrthoDB" id="19209at2759"/>
<reference evidence="7 8" key="2">
    <citation type="journal article" date="2017" name="Sci. Rep.">
        <title>Ant-infecting Ophiocordyceps genomes reveal a high diversity of potential behavioral manipulation genes and a possible major role for enterotoxins.</title>
        <authorList>
            <person name="de Bekker C."/>
            <person name="Ohm R.A."/>
            <person name="Evans H.C."/>
            <person name="Brachmann A."/>
            <person name="Hughes D.P."/>
        </authorList>
    </citation>
    <scope>NUCLEOTIDE SEQUENCE [LARGE SCALE GENOMIC DNA]</scope>
    <source>
        <strain evidence="7 8">SC16a</strain>
    </source>
</reference>
<comment type="subcellular location">
    <subcellularLocation>
        <location evidence="1">Cytoplasm</location>
    </subcellularLocation>
</comment>
<evidence type="ECO:0000256" key="2">
    <source>
        <dbReference type="ARBA" id="ARBA00010349"/>
    </source>
</evidence>
<dbReference type="GO" id="GO:0005786">
    <property type="term" value="C:signal recognition particle, endoplasmic reticulum targeting"/>
    <property type="evidence" value="ECO:0007669"/>
    <property type="project" value="UniProtKB-KW"/>
</dbReference>
<evidence type="ECO:0000313" key="7">
    <source>
        <dbReference type="EMBL" id="PFH63031.1"/>
    </source>
</evidence>
<proteinExistence type="inferred from homology"/>
<keyword evidence="3" id="KW-0963">Cytoplasm</keyword>
<sequence>MEDSGHLSHDEFFDGLGELLNRRKGSDHGAVYLTQKRQRDDAETWKRELTSRLRSVTYNRQEREPPAAADDVSDDLVPPMPVIVRATNGKSKVKRSKKIYLLLTIIAGGAVHAIEPLHSLPIYKTTVREYMAFGRTLWADEDD</sequence>
<dbReference type="InterPro" id="IPR009018">
    <property type="entry name" value="Signal_recog_particle_SRP9/14"/>
</dbReference>
<dbReference type="EMBL" id="LAZP02000010">
    <property type="protein sequence ID" value="PFH63031.1"/>
    <property type="molecule type" value="Genomic_DNA"/>
</dbReference>
<keyword evidence="4" id="KW-0694">RNA-binding</keyword>
<dbReference type="GO" id="GO:0008312">
    <property type="term" value="F:7S RNA binding"/>
    <property type="evidence" value="ECO:0007669"/>
    <property type="project" value="InterPro"/>
</dbReference>
<comment type="similarity">
    <text evidence="2">Belongs to the SRP14 family.</text>
</comment>
<keyword evidence="5" id="KW-0733">Signal recognition particle</keyword>
<reference evidence="7 8" key="1">
    <citation type="journal article" date="2015" name="BMC Genomics">
        <title>Gene expression during zombie ant biting behavior reflects the complexity underlying fungal parasitic behavioral manipulation.</title>
        <authorList>
            <person name="de Bekker C."/>
            <person name="Ohm R.A."/>
            <person name="Loreto R.G."/>
            <person name="Sebastian A."/>
            <person name="Albert I."/>
            <person name="Merrow M."/>
            <person name="Brachmann A."/>
            <person name="Hughes D.P."/>
        </authorList>
    </citation>
    <scope>NUCLEOTIDE SEQUENCE [LARGE SCALE GENOMIC DNA]</scope>
    <source>
        <strain evidence="7 8">SC16a</strain>
    </source>
</reference>
<dbReference type="Proteomes" id="UP000037136">
    <property type="component" value="Unassembled WGS sequence"/>
</dbReference>
<organism evidence="7 8">
    <name type="scientific">Ophiocordyceps unilateralis</name>
    <name type="common">Zombie-ant fungus</name>
    <name type="synonym">Torrubia unilateralis</name>
    <dbReference type="NCBI Taxonomy" id="268505"/>
    <lineage>
        <taxon>Eukaryota</taxon>
        <taxon>Fungi</taxon>
        <taxon>Dikarya</taxon>
        <taxon>Ascomycota</taxon>
        <taxon>Pezizomycotina</taxon>
        <taxon>Sordariomycetes</taxon>
        <taxon>Hypocreomycetidae</taxon>
        <taxon>Hypocreales</taxon>
        <taxon>Ophiocordycipitaceae</taxon>
        <taxon>Ophiocordyceps</taxon>
    </lineage>
</organism>
<dbReference type="SUPFAM" id="SSF54762">
    <property type="entry name" value="Signal recognition particle alu RNA binding heterodimer, SRP9/14"/>
    <property type="match status" value="1"/>
</dbReference>
<protein>
    <submittedName>
        <fullName evidence="7">Uncharacterized protein</fullName>
    </submittedName>
</protein>
<dbReference type="GO" id="GO:0030942">
    <property type="term" value="F:endoplasmic reticulum signal peptide binding"/>
    <property type="evidence" value="ECO:0007669"/>
    <property type="project" value="InterPro"/>
</dbReference>
<evidence type="ECO:0000256" key="3">
    <source>
        <dbReference type="ARBA" id="ARBA00022490"/>
    </source>
</evidence>
<dbReference type="Gene3D" id="3.30.720.10">
    <property type="entry name" value="Signal recognition particle alu RNA binding heterodimer, srp9/1"/>
    <property type="match status" value="1"/>
</dbReference>
<dbReference type="AlphaFoldDB" id="A0A2A9PPU5"/>
<evidence type="ECO:0000256" key="1">
    <source>
        <dbReference type="ARBA" id="ARBA00004496"/>
    </source>
</evidence>